<dbReference type="InterPro" id="IPR011606">
    <property type="entry name" value="Brnchd-chn_aa_trnsp_permease"/>
</dbReference>
<protein>
    <submittedName>
        <fullName evidence="9">AzlC family ABC transporter permease</fullName>
    </submittedName>
</protein>
<feature type="transmembrane region" description="Helical" evidence="8">
    <location>
        <begin position="143"/>
        <end position="162"/>
    </location>
</feature>
<evidence type="ECO:0000256" key="6">
    <source>
        <dbReference type="ARBA" id="ARBA00022989"/>
    </source>
</evidence>
<proteinExistence type="inferred from homology"/>
<evidence type="ECO:0000256" key="8">
    <source>
        <dbReference type="SAM" id="Phobius"/>
    </source>
</evidence>
<dbReference type="GO" id="GO:0005886">
    <property type="term" value="C:plasma membrane"/>
    <property type="evidence" value="ECO:0007669"/>
    <property type="project" value="UniProtKB-SubCell"/>
</dbReference>
<comment type="subcellular location">
    <subcellularLocation>
        <location evidence="1">Cell membrane</location>
        <topology evidence="1">Multi-pass membrane protein</topology>
    </subcellularLocation>
</comment>
<dbReference type="KEGG" id="alka:J0B03_10785"/>
<evidence type="ECO:0000256" key="2">
    <source>
        <dbReference type="ARBA" id="ARBA00010735"/>
    </source>
</evidence>
<keyword evidence="3" id="KW-0813">Transport</keyword>
<keyword evidence="7 8" id="KW-0472">Membrane</keyword>
<feature type="transmembrane region" description="Helical" evidence="8">
    <location>
        <begin position="58"/>
        <end position="78"/>
    </location>
</feature>
<feature type="transmembrane region" description="Helical" evidence="8">
    <location>
        <begin position="168"/>
        <end position="190"/>
    </location>
</feature>
<evidence type="ECO:0000313" key="9">
    <source>
        <dbReference type="EMBL" id="QSX09724.1"/>
    </source>
</evidence>
<sequence>MNIDDPQPATKTEKAPKKMDALKAAFPHTIPVFTGFTFLGLAYGILMYKSGYGVGWTFLFSLLVFAGSGQYLAITFLTTVFNPLHALLMTLMINARHLFYGISMLERYRNTGKLKPYLIFGLCDETFSIACTTKAQEGVEDRWFLFFITLLDHMYWIFGSVLGGLLGAAIPFNTTGLDFVLTALFTVIFVDQWKKQGGRRSAAIGILSSVASLLVFGPDGFLLPAMAVILVALSLLRLYDKSRKNIIEESTP</sequence>
<dbReference type="PANTHER" id="PTHR34979">
    <property type="entry name" value="INNER MEMBRANE PROTEIN YGAZ"/>
    <property type="match status" value="1"/>
</dbReference>
<feature type="transmembrane region" description="Helical" evidence="8">
    <location>
        <begin position="84"/>
        <end position="105"/>
    </location>
</feature>
<feature type="transmembrane region" description="Helical" evidence="8">
    <location>
        <begin position="197"/>
        <end position="215"/>
    </location>
</feature>
<dbReference type="Proteomes" id="UP000663499">
    <property type="component" value="Chromosome"/>
</dbReference>
<keyword evidence="5 8" id="KW-0812">Transmembrane</keyword>
<dbReference type="PANTHER" id="PTHR34979:SF1">
    <property type="entry name" value="INNER MEMBRANE PROTEIN YGAZ"/>
    <property type="match status" value="1"/>
</dbReference>
<evidence type="ECO:0000313" key="10">
    <source>
        <dbReference type="Proteomes" id="UP000663499"/>
    </source>
</evidence>
<accession>A0A975AII4</accession>
<feature type="transmembrane region" description="Helical" evidence="8">
    <location>
        <begin position="221"/>
        <end position="239"/>
    </location>
</feature>
<organism evidence="9 10">
    <name type="scientific">Alkalibacter rhizosphaerae</name>
    <dbReference type="NCBI Taxonomy" id="2815577"/>
    <lineage>
        <taxon>Bacteria</taxon>
        <taxon>Bacillati</taxon>
        <taxon>Bacillota</taxon>
        <taxon>Clostridia</taxon>
        <taxon>Eubacteriales</taxon>
        <taxon>Eubacteriaceae</taxon>
        <taxon>Alkalibacter</taxon>
    </lineage>
</organism>
<evidence type="ECO:0000256" key="4">
    <source>
        <dbReference type="ARBA" id="ARBA00022475"/>
    </source>
</evidence>
<dbReference type="EMBL" id="CP071444">
    <property type="protein sequence ID" value="QSX09724.1"/>
    <property type="molecule type" value="Genomic_DNA"/>
</dbReference>
<name>A0A975AII4_9FIRM</name>
<dbReference type="Pfam" id="PF03591">
    <property type="entry name" value="AzlC"/>
    <property type="match status" value="1"/>
</dbReference>
<comment type="similarity">
    <text evidence="2">Belongs to the AzlC family.</text>
</comment>
<gene>
    <name evidence="9" type="ORF">J0B03_10785</name>
</gene>
<evidence type="ECO:0000256" key="5">
    <source>
        <dbReference type="ARBA" id="ARBA00022692"/>
    </source>
</evidence>
<keyword evidence="6 8" id="KW-1133">Transmembrane helix</keyword>
<feature type="transmembrane region" description="Helical" evidence="8">
    <location>
        <begin position="25"/>
        <end position="46"/>
    </location>
</feature>
<reference evidence="9" key="1">
    <citation type="submission" date="2021-03" db="EMBL/GenBank/DDBJ databases">
        <title>Alkalibacter marinus sp. nov., isolated from tidal flat sediment.</title>
        <authorList>
            <person name="Namirimu T."/>
            <person name="Yang J.-A."/>
            <person name="Yang S.-H."/>
            <person name="Kim Y.-J."/>
            <person name="Kwon K.K."/>
        </authorList>
    </citation>
    <scope>NUCLEOTIDE SEQUENCE</scope>
    <source>
        <strain evidence="9">ES005</strain>
    </source>
</reference>
<dbReference type="GO" id="GO:1903785">
    <property type="term" value="P:L-valine transmembrane transport"/>
    <property type="evidence" value="ECO:0007669"/>
    <property type="project" value="TreeGrafter"/>
</dbReference>
<dbReference type="AlphaFoldDB" id="A0A975AII4"/>
<keyword evidence="4" id="KW-1003">Cell membrane</keyword>
<keyword evidence="10" id="KW-1185">Reference proteome</keyword>
<evidence type="ECO:0000256" key="1">
    <source>
        <dbReference type="ARBA" id="ARBA00004651"/>
    </source>
</evidence>
<evidence type="ECO:0000256" key="7">
    <source>
        <dbReference type="ARBA" id="ARBA00023136"/>
    </source>
</evidence>
<evidence type="ECO:0000256" key="3">
    <source>
        <dbReference type="ARBA" id="ARBA00022448"/>
    </source>
</evidence>